<keyword evidence="2" id="KW-1185">Reference proteome</keyword>
<evidence type="ECO:0000313" key="1">
    <source>
        <dbReference type="EMBL" id="BCZ45489.1"/>
    </source>
</evidence>
<evidence type="ECO:0000313" key="2">
    <source>
        <dbReference type="Proteomes" id="UP000824633"/>
    </source>
</evidence>
<dbReference type="Proteomes" id="UP000824633">
    <property type="component" value="Chromosome"/>
</dbReference>
<sequence length="198" mass="23696">MIIQVDKEKLLKEFEEKYVENRWISEFEKIAKKYKNDKDSIGKKLISVFELVCRDAILLQEKELKGNIKYIYFSSLRTSILKNKGEFKIDLYDENWFLDKEECSVNINLEFIYDSLFNHMEELLEKKNEYGRNITEMDIEKIKLKEANKYHILAVNIIKSIIEKFLECPLYKEMKKNEDIVIAAGEYMDITTIIYSKN</sequence>
<protein>
    <submittedName>
        <fullName evidence="1">Uncharacterized protein</fullName>
    </submittedName>
</protein>
<gene>
    <name evidence="1" type="ORF">psyc5s11_15560</name>
</gene>
<proteinExistence type="predicted"/>
<dbReference type="RefSeq" id="WP_224037085.1">
    <property type="nucleotide sequence ID" value="NZ_AP024849.1"/>
</dbReference>
<reference evidence="2" key="1">
    <citation type="submission" date="2021-07" db="EMBL/GenBank/DDBJ databases">
        <title>Complete genome sequencing of a Clostridium isolate.</title>
        <authorList>
            <person name="Ueki A."/>
            <person name="Tonouchi A."/>
        </authorList>
    </citation>
    <scope>NUCLEOTIDE SEQUENCE [LARGE SCALE GENOMIC DNA]</scope>
    <source>
        <strain evidence="2">C5S11</strain>
    </source>
</reference>
<name>A0ABM7T0S8_9CLOT</name>
<organism evidence="1 2">
    <name type="scientific">Clostridium gelidum</name>
    <dbReference type="NCBI Taxonomy" id="704125"/>
    <lineage>
        <taxon>Bacteria</taxon>
        <taxon>Bacillati</taxon>
        <taxon>Bacillota</taxon>
        <taxon>Clostridia</taxon>
        <taxon>Eubacteriales</taxon>
        <taxon>Clostridiaceae</taxon>
        <taxon>Clostridium</taxon>
    </lineage>
</organism>
<accession>A0ABM7T0S8</accession>
<dbReference type="EMBL" id="AP024849">
    <property type="protein sequence ID" value="BCZ45489.1"/>
    <property type="molecule type" value="Genomic_DNA"/>
</dbReference>